<gene>
    <name evidence="1" type="ORF">J6I90_09955</name>
</gene>
<evidence type="ECO:0000313" key="2">
    <source>
        <dbReference type="Proteomes" id="UP001169492"/>
    </source>
</evidence>
<dbReference type="EMBL" id="JAGGJB010000005">
    <property type="protein sequence ID" value="MDN7125204.1"/>
    <property type="molecule type" value="Genomic_DNA"/>
</dbReference>
<comment type="caution">
    <text evidence="1">The sequence shown here is derived from an EMBL/GenBank/DDBJ whole genome shotgun (WGS) entry which is preliminary data.</text>
</comment>
<proteinExistence type="predicted"/>
<sequence length="391" mass="44347">MTIMKIVADYKIKAAKRREQEAAYWRKIYCGTTDTFVDNKLSQELNHIRSEVEQRADHLVLEYLRSPKEVKRRLFSSDTVALANILLEQNCDFPDSFVRPMRGRTAPADADIDYEQILRKKLLEALTVNVELSKAKYQNQQSTCTATDGFKCNPAYRSYYLQLKGIAGRSNKLLTAVTVTFPRDTWGKNFTAKTRTKIKNSLRRVLAKVAGEHNKYAVYSFEESKDGTYHLHALIVVAKSEIEQLQKELRKLASSASNSVLLKHKPLIGRLMSTGECRMNNATMGNATIKYSSCVTRGFADYISKDLGKLIGDGRVRSSIVTINPGRGCEVNYAAYKDARSVILSICARRIEEVFRTLGTDELISTLINQHPICRRLIEMMTDHKELKRAA</sequence>
<dbReference type="Proteomes" id="UP001169492">
    <property type="component" value="Unassembled WGS sequence"/>
</dbReference>
<protein>
    <recommendedName>
        <fullName evidence="3">Inovirus Gp2 family protein</fullName>
    </recommendedName>
</protein>
<dbReference type="AlphaFoldDB" id="A0AAW7QZL5"/>
<evidence type="ECO:0000313" key="1">
    <source>
        <dbReference type="EMBL" id="MDN7125204.1"/>
    </source>
</evidence>
<organism evidence="1 2">
    <name type="scientific">Pseudidiomarina terrestris</name>
    <dbReference type="NCBI Taxonomy" id="2820060"/>
    <lineage>
        <taxon>Bacteria</taxon>
        <taxon>Pseudomonadati</taxon>
        <taxon>Pseudomonadota</taxon>
        <taxon>Gammaproteobacteria</taxon>
        <taxon>Alteromonadales</taxon>
        <taxon>Idiomarinaceae</taxon>
        <taxon>Pseudidiomarina</taxon>
    </lineage>
</organism>
<accession>A0AAW7QZL5</accession>
<reference evidence="1 2" key="1">
    <citation type="submission" date="2021-03" db="EMBL/GenBank/DDBJ databases">
        <title>Pseudidiomarina terrestris, a new bacterium isolated from saline soil.</title>
        <authorList>
            <person name="Galisteo C."/>
            <person name="De La Haba R."/>
            <person name="Sanchez-Porro C."/>
            <person name="Ventosa A."/>
        </authorList>
    </citation>
    <scope>NUCLEOTIDE SEQUENCE [LARGE SCALE GENOMIC DNA]</scope>
    <source>
        <strain evidence="1 2">1APP75-32.1</strain>
    </source>
</reference>
<evidence type="ECO:0008006" key="3">
    <source>
        <dbReference type="Google" id="ProtNLM"/>
    </source>
</evidence>
<dbReference type="RefSeq" id="WP_301774880.1">
    <property type="nucleotide sequence ID" value="NZ_JAGGJB010000005.1"/>
</dbReference>
<name>A0AAW7QZL5_9GAMM</name>